<dbReference type="OrthoDB" id="6522758at2"/>
<proteinExistence type="predicted"/>
<sequence length="162" mass="18619">MKSLRFWLLTLGFDAWWTLAVWGRERFVVLLVISSFLILAFTPSRRWLWVAVACSLGIILDSLWCILGLFEFTDSPGVPPWIMALWLGFSAWWLWLLGRLRLTWYWLIPLGAVSGPLAYYIGMRLGAMTLLASPSYVWPLMAAGWAIFLPLISLPVLLNRRT</sequence>
<feature type="transmembrane region" description="Helical" evidence="1">
    <location>
        <begin position="136"/>
        <end position="158"/>
    </location>
</feature>
<gene>
    <name evidence="2" type="ORF">EAH77_22940</name>
</gene>
<dbReference type="EMBL" id="RCZD01000017">
    <property type="protein sequence ID" value="TPG55837.1"/>
    <property type="molecule type" value="Genomic_DNA"/>
</dbReference>
<accession>A0A502G1N8</accession>
<name>A0A502G1N8_9GAMM</name>
<dbReference type="Proteomes" id="UP000317663">
    <property type="component" value="Unassembled WGS sequence"/>
</dbReference>
<evidence type="ECO:0000256" key="1">
    <source>
        <dbReference type="SAM" id="Phobius"/>
    </source>
</evidence>
<keyword evidence="1" id="KW-0472">Membrane</keyword>
<dbReference type="InterPro" id="IPR021306">
    <property type="entry name" value="DUF2878"/>
</dbReference>
<organism evidence="2 3">
    <name type="scientific">Ewingella americana</name>
    <dbReference type="NCBI Taxonomy" id="41202"/>
    <lineage>
        <taxon>Bacteria</taxon>
        <taxon>Pseudomonadati</taxon>
        <taxon>Pseudomonadota</taxon>
        <taxon>Gammaproteobacteria</taxon>
        <taxon>Enterobacterales</taxon>
        <taxon>Yersiniaceae</taxon>
        <taxon>Ewingella</taxon>
    </lineage>
</organism>
<feature type="transmembrane region" description="Helical" evidence="1">
    <location>
        <begin position="48"/>
        <end position="72"/>
    </location>
</feature>
<dbReference type="AlphaFoldDB" id="A0A502G1N8"/>
<keyword evidence="3" id="KW-1185">Reference proteome</keyword>
<evidence type="ECO:0000313" key="3">
    <source>
        <dbReference type="Proteomes" id="UP000317663"/>
    </source>
</evidence>
<dbReference type="Pfam" id="PF11086">
    <property type="entry name" value="DUF2878"/>
    <property type="match status" value="1"/>
</dbReference>
<dbReference type="RefSeq" id="WP_140475392.1">
    <property type="nucleotide sequence ID" value="NZ_RCZD01000017.1"/>
</dbReference>
<reference evidence="2 3" key="1">
    <citation type="journal article" date="2019" name="Environ. Microbiol.">
        <title>Species interactions and distinct microbial communities in high Arctic permafrost affected cryosols are associated with the CH4 and CO2 gas fluxes.</title>
        <authorList>
            <person name="Altshuler I."/>
            <person name="Hamel J."/>
            <person name="Turney S."/>
            <person name="Magnuson E."/>
            <person name="Levesque R."/>
            <person name="Greer C."/>
            <person name="Whyte L.G."/>
        </authorList>
    </citation>
    <scope>NUCLEOTIDE SEQUENCE [LARGE SCALE GENOMIC DNA]</scope>
    <source>
        <strain evidence="2 3">E4</strain>
    </source>
</reference>
<keyword evidence="1" id="KW-1133">Transmembrane helix</keyword>
<protein>
    <submittedName>
        <fullName evidence="2">DUF2878 domain-containing protein</fullName>
    </submittedName>
</protein>
<feature type="transmembrane region" description="Helical" evidence="1">
    <location>
        <begin position="104"/>
        <end position="121"/>
    </location>
</feature>
<comment type="caution">
    <text evidence="2">The sequence shown here is derived from an EMBL/GenBank/DDBJ whole genome shotgun (WGS) entry which is preliminary data.</text>
</comment>
<feature type="transmembrane region" description="Helical" evidence="1">
    <location>
        <begin position="78"/>
        <end position="97"/>
    </location>
</feature>
<feature type="transmembrane region" description="Helical" evidence="1">
    <location>
        <begin position="20"/>
        <end position="41"/>
    </location>
</feature>
<keyword evidence="1" id="KW-0812">Transmembrane</keyword>
<evidence type="ECO:0000313" key="2">
    <source>
        <dbReference type="EMBL" id="TPG55837.1"/>
    </source>
</evidence>